<proteinExistence type="predicted"/>
<dbReference type="AlphaFoldDB" id="A0A9W5TXM8"/>
<organism evidence="1 2">
    <name type="scientific">Lentibacillus populi</name>
    <dbReference type="NCBI Taxonomy" id="1827502"/>
    <lineage>
        <taxon>Bacteria</taxon>
        <taxon>Bacillati</taxon>
        <taxon>Bacillota</taxon>
        <taxon>Bacilli</taxon>
        <taxon>Bacillales</taxon>
        <taxon>Bacillaceae</taxon>
        <taxon>Lentibacillus</taxon>
    </lineage>
</organism>
<sequence length="172" mass="20290">MVKLDKLNIEFDCYKETPYFQVNSKQRIRFGMEDLNITLIKKIIEDVFNEKENISVIFVSEYIVNNKRFSSKSKIGKIIDIKKWHENIVIDEVSGEGAVYVTIKNLERYDIIKYCSKIFKGHNEAYISFFTDESLVYVSSDVIDIISNNVNKITSLKENYSEKYNKYYDNNI</sequence>
<reference evidence="1" key="1">
    <citation type="journal article" date="2014" name="Int. J. Syst. Evol. Microbiol.">
        <title>Complete genome sequence of Corynebacterium casei LMG S-19264T (=DSM 44701T), isolated from a smear-ripened cheese.</title>
        <authorList>
            <consortium name="US DOE Joint Genome Institute (JGI-PGF)"/>
            <person name="Walter F."/>
            <person name="Albersmeier A."/>
            <person name="Kalinowski J."/>
            <person name="Ruckert C."/>
        </authorList>
    </citation>
    <scope>NUCLEOTIDE SEQUENCE</scope>
    <source>
        <strain evidence="1">CGMCC 1.15454</strain>
    </source>
</reference>
<reference evidence="1" key="2">
    <citation type="submission" date="2020-09" db="EMBL/GenBank/DDBJ databases">
        <authorList>
            <person name="Sun Q."/>
            <person name="Zhou Y."/>
        </authorList>
    </citation>
    <scope>NUCLEOTIDE SEQUENCE</scope>
    <source>
        <strain evidence="1">CGMCC 1.15454</strain>
    </source>
</reference>
<name>A0A9W5TXM8_9BACI</name>
<keyword evidence="2" id="KW-1185">Reference proteome</keyword>
<accession>A0A9W5TXM8</accession>
<dbReference type="EMBL" id="BMJD01000014">
    <property type="protein sequence ID" value="GGB43046.1"/>
    <property type="molecule type" value="Genomic_DNA"/>
</dbReference>
<protein>
    <submittedName>
        <fullName evidence="1">Uncharacterized protein</fullName>
    </submittedName>
</protein>
<comment type="caution">
    <text evidence="1">The sequence shown here is derived from an EMBL/GenBank/DDBJ whole genome shotgun (WGS) entry which is preliminary data.</text>
</comment>
<evidence type="ECO:0000313" key="1">
    <source>
        <dbReference type="EMBL" id="GGB43046.1"/>
    </source>
</evidence>
<evidence type="ECO:0000313" key="2">
    <source>
        <dbReference type="Proteomes" id="UP000621492"/>
    </source>
</evidence>
<gene>
    <name evidence="1" type="ORF">GCM10011409_20800</name>
</gene>
<dbReference type="RefSeq" id="WP_088051696.1">
    <property type="nucleotide sequence ID" value="NZ_BMJD01000014.1"/>
</dbReference>
<dbReference type="Proteomes" id="UP000621492">
    <property type="component" value="Unassembled WGS sequence"/>
</dbReference>